<proteinExistence type="predicted"/>
<organism evidence="2 3">
    <name type="scientific">Phocaeicola acetigenes</name>
    <dbReference type="NCBI Taxonomy" id="3016083"/>
    <lineage>
        <taxon>Bacteria</taxon>
        <taxon>Pseudomonadati</taxon>
        <taxon>Bacteroidota</taxon>
        <taxon>Bacteroidia</taxon>
        <taxon>Bacteroidales</taxon>
        <taxon>Bacteroidaceae</taxon>
        <taxon>Phocaeicola</taxon>
    </lineage>
</organism>
<evidence type="ECO:0008006" key="4">
    <source>
        <dbReference type="Google" id="ProtNLM"/>
    </source>
</evidence>
<accession>A0ABT4PI98</accession>
<comment type="caution">
    <text evidence="2">The sequence shown here is derived from an EMBL/GenBank/DDBJ whole genome shotgun (WGS) entry which is preliminary data.</text>
</comment>
<dbReference type="RefSeq" id="WP_269878041.1">
    <property type="nucleotide sequence ID" value="NZ_JAPZVM010000006.1"/>
</dbReference>
<evidence type="ECO:0000256" key="1">
    <source>
        <dbReference type="SAM" id="SignalP"/>
    </source>
</evidence>
<evidence type="ECO:0000313" key="3">
    <source>
        <dbReference type="Proteomes" id="UP001141933"/>
    </source>
</evidence>
<keyword evidence="1" id="KW-0732">Signal</keyword>
<evidence type="ECO:0000313" key="2">
    <source>
        <dbReference type="EMBL" id="MCZ8372789.1"/>
    </source>
</evidence>
<dbReference type="EMBL" id="JAPZVM010000006">
    <property type="protein sequence ID" value="MCZ8372789.1"/>
    <property type="molecule type" value="Genomic_DNA"/>
</dbReference>
<reference evidence="2" key="1">
    <citation type="submission" date="2022-12" db="EMBL/GenBank/DDBJ databases">
        <title>Phocaeicola acetigenes sp. nov., isolated feces from a healthy human.</title>
        <authorList>
            <person name="Do H."/>
            <person name="Ha Y.B."/>
            <person name="Kim J.-S."/>
            <person name="Suh M.K."/>
            <person name="Kim H.S."/>
            <person name="Lee J.-S."/>
        </authorList>
    </citation>
    <scope>NUCLEOTIDE SEQUENCE</scope>
    <source>
        <strain evidence="2">KGMB11183</strain>
    </source>
</reference>
<feature type="chain" id="PRO_5045682251" description="Outer membrane protein beta-barrel domain-containing protein" evidence="1">
    <location>
        <begin position="26"/>
        <end position="188"/>
    </location>
</feature>
<dbReference type="Proteomes" id="UP001141933">
    <property type="component" value="Unassembled WGS sequence"/>
</dbReference>
<sequence>MMRQNLFLKVMLVVTALVMNLTVCAATGTLGSSDFSYEGVDYKKNRFAIDFGIGGGQGSTGFDLGVRYQHNFAPFIGWDVLSVKAAFPTEGTFDEAPDLQIMTGVRGTTPNFYKNMSAYASIASGYGFSTDSSVYNNDGGVCAEIGVGINLCKYVYMGYAFNFQKIHINDMDLSGKGKVHYFRLGFVF</sequence>
<gene>
    <name evidence="2" type="ORF">O6P32_08735</name>
</gene>
<keyword evidence="3" id="KW-1185">Reference proteome</keyword>
<protein>
    <recommendedName>
        <fullName evidence="4">Outer membrane protein beta-barrel domain-containing protein</fullName>
    </recommendedName>
</protein>
<feature type="signal peptide" evidence="1">
    <location>
        <begin position="1"/>
        <end position="25"/>
    </location>
</feature>
<name>A0ABT4PI98_9BACT</name>